<gene>
    <name evidence="3" type="ORF">GCM10010151_56990</name>
</gene>
<reference evidence="4" key="1">
    <citation type="journal article" date="2019" name="Int. J. Syst. Evol. Microbiol.">
        <title>The Global Catalogue of Microorganisms (GCM) 10K type strain sequencing project: providing services to taxonomists for standard genome sequencing and annotation.</title>
        <authorList>
            <consortium name="The Broad Institute Genomics Platform"/>
            <consortium name="The Broad Institute Genome Sequencing Center for Infectious Disease"/>
            <person name="Wu L."/>
            <person name="Ma J."/>
        </authorList>
    </citation>
    <scope>NUCLEOTIDE SEQUENCE [LARGE SCALE GENOMIC DNA]</scope>
    <source>
        <strain evidence="4">JCM 3146</strain>
    </source>
</reference>
<dbReference type="InterPro" id="IPR001447">
    <property type="entry name" value="Arylamine_N-AcTrfase"/>
</dbReference>
<name>A0ABP3H2T2_9ACTN</name>
<sequence length="253" mass="28131">MDETRMKAYLARIGADAPARPDDGALRDLHLRHLRTVPFENLAVHLGEDIVLDEDALVAKVVDRRRGGFCYELNGAFGALLSALGYDVTHLAARVLGDDDPGIPYDHLALRVGPWLVDVGFGDHTHHPLRIDERGDQEDPGGIFRIVETADGDLDVLRDGRPVYRLETRPRTLRDFAAGCWWHRTSPGSHFTGSLVCSLLTETGRITLSGRTLTRTVDGERRKERLGDDAQVLAAYRAHFGVELDRVPEVRTP</sequence>
<evidence type="ECO:0000256" key="2">
    <source>
        <dbReference type="RuleBase" id="RU003452"/>
    </source>
</evidence>
<dbReference type="InterPro" id="IPR038765">
    <property type="entry name" value="Papain-like_cys_pep_sf"/>
</dbReference>
<comment type="caution">
    <text evidence="3">The sequence shown here is derived from an EMBL/GenBank/DDBJ whole genome shotgun (WGS) entry which is preliminary data.</text>
</comment>
<dbReference type="Gene3D" id="3.30.2140.10">
    <property type="entry name" value="Arylamine N-acetyltransferase"/>
    <property type="match status" value="1"/>
</dbReference>
<organism evidence="3 4">
    <name type="scientific">Actinoallomurus spadix</name>
    <dbReference type="NCBI Taxonomy" id="79912"/>
    <lineage>
        <taxon>Bacteria</taxon>
        <taxon>Bacillati</taxon>
        <taxon>Actinomycetota</taxon>
        <taxon>Actinomycetes</taxon>
        <taxon>Streptosporangiales</taxon>
        <taxon>Thermomonosporaceae</taxon>
        <taxon>Actinoallomurus</taxon>
    </lineage>
</organism>
<evidence type="ECO:0000313" key="4">
    <source>
        <dbReference type="Proteomes" id="UP001501822"/>
    </source>
</evidence>
<dbReference type="SUPFAM" id="SSF54001">
    <property type="entry name" value="Cysteine proteinases"/>
    <property type="match status" value="1"/>
</dbReference>
<dbReference type="Pfam" id="PF00797">
    <property type="entry name" value="Acetyltransf_2"/>
    <property type="match status" value="1"/>
</dbReference>
<dbReference type="EMBL" id="BAAABM010000053">
    <property type="protein sequence ID" value="GAA0359807.1"/>
    <property type="molecule type" value="Genomic_DNA"/>
</dbReference>
<keyword evidence="4" id="KW-1185">Reference proteome</keyword>
<comment type="similarity">
    <text evidence="1 2">Belongs to the arylamine N-acetyltransferase family.</text>
</comment>
<evidence type="ECO:0000313" key="3">
    <source>
        <dbReference type="EMBL" id="GAA0359807.1"/>
    </source>
</evidence>
<accession>A0ABP3H2T2</accession>
<dbReference type="RefSeq" id="WP_252803880.1">
    <property type="nucleotide sequence ID" value="NZ_BAAABM010000053.1"/>
</dbReference>
<dbReference type="PANTHER" id="PTHR11786">
    <property type="entry name" value="N-HYDROXYARYLAMINE O-ACETYLTRANSFERASE"/>
    <property type="match status" value="1"/>
</dbReference>
<dbReference type="Gene3D" id="2.40.128.150">
    <property type="entry name" value="Cysteine proteinases"/>
    <property type="match status" value="1"/>
</dbReference>
<dbReference type="Proteomes" id="UP001501822">
    <property type="component" value="Unassembled WGS sequence"/>
</dbReference>
<dbReference type="PRINTS" id="PR01543">
    <property type="entry name" value="ANATRNSFRASE"/>
</dbReference>
<protein>
    <submittedName>
        <fullName evidence="3">Arylamine N-acetyltransferase</fullName>
    </submittedName>
</protein>
<proteinExistence type="inferred from homology"/>
<evidence type="ECO:0000256" key="1">
    <source>
        <dbReference type="ARBA" id="ARBA00006547"/>
    </source>
</evidence>
<dbReference type="PANTHER" id="PTHR11786:SF0">
    <property type="entry name" value="ARYLAMINE N-ACETYLTRANSFERASE 4-RELATED"/>
    <property type="match status" value="1"/>
</dbReference>